<evidence type="ECO:0000313" key="11">
    <source>
        <dbReference type="Proteomes" id="UP000580654"/>
    </source>
</evidence>
<comment type="pathway">
    <text evidence="9">Amino-acid biosynthesis; L-methionine biosynthesis via salvage pathway; L-methionine from S-methyl-5-thio-alpha-D-ribose 1-phosphate: step 5/6.</text>
</comment>
<evidence type="ECO:0000256" key="7">
    <source>
        <dbReference type="ARBA" id="ARBA00023004"/>
    </source>
</evidence>
<feature type="binding site" evidence="9">
    <location>
        <position position="101"/>
    </location>
    <ligand>
        <name>Ni(2+)</name>
        <dbReference type="ChEBI" id="CHEBI:49786"/>
    </ligand>
</feature>
<comment type="cofactor">
    <cofactor evidence="9">
        <name>Fe(2+)</name>
        <dbReference type="ChEBI" id="CHEBI:29033"/>
    </cofactor>
    <text evidence="9">Binds 1 Fe(2+) cation per monomer.</text>
</comment>
<keyword evidence="3 9" id="KW-0028">Amino-acid biosynthesis</keyword>
<evidence type="ECO:0000256" key="8">
    <source>
        <dbReference type="ARBA" id="ARBA00023167"/>
    </source>
</evidence>
<reference evidence="10 11" key="1">
    <citation type="submission" date="2020-08" db="EMBL/GenBank/DDBJ databases">
        <title>Genomic Encyclopedia of Type Strains, Phase IV (KMG-IV): sequencing the most valuable type-strain genomes for metagenomic binning, comparative biology and taxonomic classification.</title>
        <authorList>
            <person name="Goeker M."/>
        </authorList>
    </citation>
    <scope>NUCLEOTIDE SEQUENCE [LARGE SCALE GENOMIC DNA]</scope>
    <source>
        <strain evidence="10 11">DSM 25622</strain>
    </source>
</reference>
<comment type="cofactor">
    <cofactor evidence="9">
        <name>Ni(2+)</name>
        <dbReference type="ChEBI" id="CHEBI:49786"/>
    </cofactor>
    <text evidence="9">Binds 1 nickel ion per monomer.</text>
</comment>
<keyword evidence="8 9" id="KW-0486">Methionine biosynthesis</keyword>
<feature type="binding site" evidence="9">
    <location>
        <position position="139"/>
    </location>
    <ligand>
        <name>Fe(2+)</name>
        <dbReference type="ChEBI" id="CHEBI:29033"/>
    </ligand>
</feature>
<organism evidence="10 11">
    <name type="scientific">Muricoccus pecuniae</name>
    <dbReference type="NCBI Taxonomy" id="693023"/>
    <lineage>
        <taxon>Bacteria</taxon>
        <taxon>Pseudomonadati</taxon>
        <taxon>Pseudomonadota</taxon>
        <taxon>Alphaproteobacteria</taxon>
        <taxon>Acetobacterales</taxon>
        <taxon>Roseomonadaceae</taxon>
        <taxon>Muricoccus</taxon>
    </lineage>
</organism>
<dbReference type="InterPro" id="IPR004313">
    <property type="entry name" value="ARD"/>
</dbReference>
<dbReference type="InterPro" id="IPR011051">
    <property type="entry name" value="RmlC_Cupin_sf"/>
</dbReference>
<feature type="binding site" evidence="9">
    <location>
        <position position="97"/>
    </location>
    <ligand>
        <name>Fe(2+)</name>
        <dbReference type="ChEBI" id="CHEBI:29033"/>
    </ligand>
</feature>
<dbReference type="EC" id="1.13.11.53" evidence="9"/>
<evidence type="ECO:0000256" key="5">
    <source>
        <dbReference type="ARBA" id="ARBA00022964"/>
    </source>
</evidence>
<sequence>MSRLVVHDANTQSVLQDTQDPAEIARTLAAIGVRFERWEVADLPAGADAETVLEAYRPRLNTLMGETGAGTADVIRLTADHPQAEALRAKFLAEHRHTEDEVRFFHEGAGNFILNVGGKVYDAHCTRGDLISVPADTHHWFDAGEKPNVTALRIFTDTTGWTPHYTGTDMSERFPARTA</sequence>
<evidence type="ECO:0000313" key="10">
    <source>
        <dbReference type="EMBL" id="MBB5695700.1"/>
    </source>
</evidence>
<evidence type="ECO:0000256" key="6">
    <source>
        <dbReference type="ARBA" id="ARBA00023002"/>
    </source>
</evidence>
<dbReference type="EC" id="1.13.11.54" evidence="9"/>
<dbReference type="GO" id="GO:0010309">
    <property type="term" value="F:acireductone dioxygenase [iron(II)-requiring] activity"/>
    <property type="evidence" value="ECO:0007669"/>
    <property type="project" value="UniProtKB-UniRule"/>
</dbReference>
<dbReference type="HAMAP" id="MF_01682">
    <property type="entry name" value="Salvage_MtnD"/>
    <property type="match status" value="1"/>
</dbReference>
<dbReference type="InterPro" id="IPR014710">
    <property type="entry name" value="RmlC-like_jellyroll"/>
</dbReference>
<dbReference type="GO" id="GO:0019509">
    <property type="term" value="P:L-methionine salvage from methylthioadenosine"/>
    <property type="evidence" value="ECO:0007669"/>
    <property type="project" value="UniProtKB-UniRule"/>
</dbReference>
<feature type="binding site" evidence="9">
    <location>
        <position position="101"/>
    </location>
    <ligand>
        <name>Fe(2+)</name>
        <dbReference type="ChEBI" id="CHEBI:29033"/>
    </ligand>
</feature>
<dbReference type="PANTHER" id="PTHR23418">
    <property type="entry name" value="ACIREDUCTONE DIOXYGENASE"/>
    <property type="match status" value="1"/>
</dbReference>
<dbReference type="UniPathway" id="UPA00904">
    <property type="reaction ID" value="UER00878"/>
</dbReference>
<dbReference type="GO" id="GO:0016151">
    <property type="term" value="F:nickel cation binding"/>
    <property type="evidence" value="ECO:0007669"/>
    <property type="project" value="UniProtKB-UniRule"/>
</dbReference>
<evidence type="ECO:0000256" key="3">
    <source>
        <dbReference type="ARBA" id="ARBA00022605"/>
    </source>
</evidence>
<protein>
    <recommendedName>
        <fullName evidence="9">Acireductone dioxygenase</fullName>
    </recommendedName>
    <alternativeName>
        <fullName evidence="9">1,2-dihydroxy-3-keto-5-methylthiopentene dioxygenase</fullName>
        <shortName evidence="9">DHK-MTPene dioxygenase</shortName>
    </alternativeName>
    <alternativeName>
        <fullName evidence="9">Acireductone dioxygenase (Fe(2+)-requiring)</fullName>
        <shortName evidence="9">ARD'</shortName>
        <shortName evidence="9">Fe-ARD</shortName>
        <ecNumber evidence="9">1.13.11.54</ecNumber>
    </alternativeName>
    <alternativeName>
        <fullName evidence="9">Acireductone dioxygenase (Ni(2+)-requiring)</fullName>
        <shortName evidence="9">ARD</shortName>
        <shortName evidence="9">Ni-ARD</shortName>
        <ecNumber evidence="9">1.13.11.53</ecNumber>
    </alternativeName>
</protein>
<keyword evidence="2 9" id="KW-0533">Nickel</keyword>
<feature type="site" description="May play a role in transmitting local conformational changes" evidence="9">
    <location>
        <position position="100"/>
    </location>
</feature>
<keyword evidence="4 9" id="KW-0479">Metal-binding</keyword>
<evidence type="ECO:0000256" key="9">
    <source>
        <dbReference type="HAMAP-Rule" id="MF_01682"/>
    </source>
</evidence>
<feature type="site" description="May play a role in metal incorporation in vivo" evidence="9">
    <location>
        <position position="94"/>
    </location>
</feature>
<dbReference type="Gene3D" id="2.60.120.10">
    <property type="entry name" value="Jelly Rolls"/>
    <property type="match status" value="1"/>
</dbReference>
<accession>A0A840Y735</accession>
<comment type="catalytic activity">
    <reaction evidence="1 9">
        <text>1,2-dihydroxy-5-(methylsulfanyl)pent-1-en-3-one + O2 = 4-methylsulfanyl-2-oxobutanoate + formate + 2 H(+)</text>
        <dbReference type="Rhea" id="RHEA:24504"/>
        <dbReference type="ChEBI" id="CHEBI:15378"/>
        <dbReference type="ChEBI" id="CHEBI:15379"/>
        <dbReference type="ChEBI" id="CHEBI:15740"/>
        <dbReference type="ChEBI" id="CHEBI:16723"/>
        <dbReference type="ChEBI" id="CHEBI:49252"/>
        <dbReference type="EC" id="1.13.11.54"/>
    </reaction>
</comment>
<dbReference type="Proteomes" id="UP000580654">
    <property type="component" value="Unassembled WGS sequence"/>
</dbReference>
<name>A0A840Y735_9PROT</name>
<comment type="catalytic activity">
    <reaction evidence="9">
        <text>1,2-dihydroxy-5-(methylsulfanyl)pent-1-en-3-one + O2 = 3-(methylsulfanyl)propanoate + CO + formate + 2 H(+)</text>
        <dbReference type="Rhea" id="RHEA:14161"/>
        <dbReference type="ChEBI" id="CHEBI:15378"/>
        <dbReference type="ChEBI" id="CHEBI:15379"/>
        <dbReference type="ChEBI" id="CHEBI:15740"/>
        <dbReference type="ChEBI" id="CHEBI:17245"/>
        <dbReference type="ChEBI" id="CHEBI:49016"/>
        <dbReference type="ChEBI" id="CHEBI:49252"/>
        <dbReference type="EC" id="1.13.11.53"/>
    </reaction>
</comment>
<evidence type="ECO:0000256" key="1">
    <source>
        <dbReference type="ARBA" id="ARBA00000428"/>
    </source>
</evidence>
<dbReference type="Pfam" id="PF03079">
    <property type="entry name" value="ARD"/>
    <property type="match status" value="1"/>
</dbReference>
<dbReference type="PANTHER" id="PTHR23418:SF0">
    <property type="entry name" value="ACIREDUCTONE DIOXYGENASE"/>
    <property type="match status" value="1"/>
</dbReference>
<evidence type="ECO:0000256" key="2">
    <source>
        <dbReference type="ARBA" id="ARBA00022596"/>
    </source>
</evidence>
<comment type="subunit">
    <text evidence="9">Monomer.</text>
</comment>
<dbReference type="EMBL" id="JACIJD010000021">
    <property type="protein sequence ID" value="MBB5695700.1"/>
    <property type="molecule type" value="Genomic_DNA"/>
</dbReference>
<keyword evidence="5 9" id="KW-0223">Dioxygenase</keyword>
<feature type="site" description="Important to generate the dianion" evidence="9">
    <location>
        <position position="103"/>
    </location>
</feature>
<keyword evidence="11" id="KW-1185">Reference proteome</keyword>
<feature type="binding site" evidence="9">
    <location>
        <position position="139"/>
    </location>
    <ligand>
        <name>Ni(2+)</name>
        <dbReference type="ChEBI" id="CHEBI:49786"/>
    </ligand>
</feature>
<keyword evidence="6 9" id="KW-0560">Oxidoreductase</keyword>
<dbReference type="GO" id="GO:0010308">
    <property type="term" value="F:acireductone dioxygenase (Ni2+-requiring) activity"/>
    <property type="evidence" value="ECO:0007669"/>
    <property type="project" value="UniProtKB-UniRule"/>
</dbReference>
<evidence type="ECO:0000256" key="4">
    <source>
        <dbReference type="ARBA" id="ARBA00022723"/>
    </source>
</evidence>
<comment type="similarity">
    <text evidence="9">Belongs to the acireductone dioxygenase (ARD) family.</text>
</comment>
<comment type="function">
    <text evidence="9">Catalyzes 2 different reactions between oxygene and the acireductone 1,2-dihydroxy-3-keto-5-methylthiopentene (DHK-MTPene) depending upon the metal bound in the active site. Fe-containing acireductone dioxygenase (Fe-ARD) produces formate and 2-keto-4-methylthiobutyrate (KMTB), the alpha-ketoacid precursor of methionine in the methionine recycle pathway. Ni-containing acireductone dioxygenase (Ni-ARD) produces methylthiopropionate, carbon monoxide and formate, and does not lie on the methionine recycle pathway.</text>
</comment>
<dbReference type="InterPro" id="IPR023956">
    <property type="entry name" value="ARD_bac"/>
</dbReference>
<dbReference type="GO" id="GO:0019284">
    <property type="term" value="P:L-methionine salvage from S-adenosylmethionine"/>
    <property type="evidence" value="ECO:0007669"/>
    <property type="project" value="InterPro"/>
</dbReference>
<feature type="binding site" evidence="9">
    <location>
        <position position="95"/>
    </location>
    <ligand>
        <name>Ni(2+)</name>
        <dbReference type="ChEBI" id="CHEBI:49786"/>
    </ligand>
</feature>
<proteinExistence type="inferred from homology"/>
<dbReference type="RefSeq" id="WP_184520890.1">
    <property type="nucleotide sequence ID" value="NZ_JACIJD010000021.1"/>
</dbReference>
<gene>
    <name evidence="9" type="primary">mtnD</name>
    <name evidence="10" type="ORF">FHS87_003765</name>
</gene>
<dbReference type="AlphaFoldDB" id="A0A840Y735"/>
<keyword evidence="7 9" id="KW-0408">Iron</keyword>
<feature type="binding site" evidence="9">
    <location>
        <position position="95"/>
    </location>
    <ligand>
        <name>Fe(2+)</name>
        <dbReference type="ChEBI" id="CHEBI:29033"/>
    </ligand>
</feature>
<dbReference type="SUPFAM" id="SSF51182">
    <property type="entry name" value="RmlC-like cupins"/>
    <property type="match status" value="1"/>
</dbReference>
<dbReference type="GO" id="GO:0005506">
    <property type="term" value="F:iron ion binding"/>
    <property type="evidence" value="ECO:0007669"/>
    <property type="project" value="UniProtKB-UniRule"/>
</dbReference>
<feature type="binding site" evidence="9">
    <location>
        <position position="97"/>
    </location>
    <ligand>
        <name>Ni(2+)</name>
        <dbReference type="ChEBI" id="CHEBI:49786"/>
    </ligand>
</feature>
<dbReference type="CDD" id="cd02232">
    <property type="entry name" value="cupin_ARD"/>
    <property type="match status" value="1"/>
</dbReference>
<comment type="caution">
    <text evidence="10">The sequence shown here is derived from an EMBL/GenBank/DDBJ whole genome shotgun (WGS) entry which is preliminary data.</text>
</comment>